<reference evidence="1 2" key="1">
    <citation type="journal article" date="2019" name="Genome Biol. Evol.">
        <title>Insights into the evolution of the New World diploid cottons (Gossypium, subgenus Houzingenia) based on genome sequencing.</title>
        <authorList>
            <person name="Grover C.E."/>
            <person name="Arick M.A. 2nd"/>
            <person name="Thrash A."/>
            <person name="Conover J.L."/>
            <person name="Sanders W.S."/>
            <person name="Peterson D.G."/>
            <person name="Frelichowski J.E."/>
            <person name="Scheffler J.A."/>
            <person name="Scheffler B.E."/>
            <person name="Wendel J.F."/>
        </authorList>
    </citation>
    <scope>NUCLEOTIDE SEQUENCE [LARGE SCALE GENOMIC DNA]</scope>
    <source>
        <strain evidence="1">5</strain>
        <tissue evidence="1">Leaf</tissue>
    </source>
</reference>
<evidence type="ECO:0008006" key="3">
    <source>
        <dbReference type="Google" id="ProtNLM"/>
    </source>
</evidence>
<dbReference type="OrthoDB" id="1938625at2759"/>
<evidence type="ECO:0000313" key="2">
    <source>
        <dbReference type="Proteomes" id="UP000593579"/>
    </source>
</evidence>
<evidence type="ECO:0000313" key="1">
    <source>
        <dbReference type="EMBL" id="MBA0735032.1"/>
    </source>
</evidence>
<name>A0A7J9BFT3_GOSGO</name>
<accession>A0A7J9BFT3</accession>
<dbReference type="AlphaFoldDB" id="A0A7J9BFT3"/>
<dbReference type="EMBL" id="JABEZY010000003">
    <property type="protein sequence ID" value="MBA0735032.1"/>
    <property type="molecule type" value="Genomic_DNA"/>
</dbReference>
<keyword evidence="2" id="KW-1185">Reference proteome</keyword>
<sequence length="125" mass="14895">MPRARLRKRFRVRGVTFMPDKEAFWVRVLRSKYQMKDELPVCIDRDRSSFLWKSLSKIWALLRENLHWSVGDGHKIQCWKDNWIPDIGPLFRHTSPNANLNSDCLLHEMITEEGLWKANFGAQKK</sequence>
<dbReference type="Proteomes" id="UP000593579">
    <property type="component" value="Unassembled WGS sequence"/>
</dbReference>
<gene>
    <name evidence="1" type="ORF">Gogos_018916</name>
</gene>
<organism evidence="1 2">
    <name type="scientific">Gossypium gossypioides</name>
    <name type="common">Mexican cotton</name>
    <name type="synonym">Selera gossypioides</name>
    <dbReference type="NCBI Taxonomy" id="34282"/>
    <lineage>
        <taxon>Eukaryota</taxon>
        <taxon>Viridiplantae</taxon>
        <taxon>Streptophyta</taxon>
        <taxon>Embryophyta</taxon>
        <taxon>Tracheophyta</taxon>
        <taxon>Spermatophyta</taxon>
        <taxon>Magnoliopsida</taxon>
        <taxon>eudicotyledons</taxon>
        <taxon>Gunneridae</taxon>
        <taxon>Pentapetalae</taxon>
        <taxon>rosids</taxon>
        <taxon>malvids</taxon>
        <taxon>Malvales</taxon>
        <taxon>Malvaceae</taxon>
        <taxon>Malvoideae</taxon>
        <taxon>Gossypium</taxon>
    </lineage>
</organism>
<proteinExistence type="predicted"/>
<comment type="caution">
    <text evidence="1">The sequence shown here is derived from an EMBL/GenBank/DDBJ whole genome shotgun (WGS) entry which is preliminary data.</text>
</comment>
<protein>
    <recommendedName>
        <fullName evidence="3">Reverse transcriptase zinc-binding domain-containing protein</fullName>
    </recommendedName>
</protein>